<accession>A0A220UH42</accession>
<gene>
    <name evidence="2" type="ORF">CFK39_15820</name>
</gene>
<dbReference type="AlphaFoldDB" id="A0A220UH42"/>
<keyword evidence="2" id="KW-0614">Plasmid</keyword>
<protein>
    <submittedName>
        <fullName evidence="2">Uncharacterized protein</fullName>
    </submittedName>
</protein>
<dbReference type="RefSeq" id="WP_089066541.1">
    <property type="nucleotide sequence ID" value="NZ_CP022317.1"/>
</dbReference>
<reference evidence="2 3" key="1">
    <citation type="submission" date="2017-07" db="EMBL/GenBank/DDBJ databases">
        <title>Brachybacterium sp. VR2415.</title>
        <authorList>
            <person name="Tak E.J."/>
            <person name="Bae J.-W."/>
        </authorList>
    </citation>
    <scope>NUCLEOTIDE SEQUENCE [LARGE SCALE GENOMIC DNA]</scope>
    <source>
        <strain evidence="2 3">VR2415</strain>
        <plasmid evidence="3">unnamed1 sequence</plasmid>
    </source>
</reference>
<name>A0A220UH42_9MICO</name>
<feature type="region of interest" description="Disordered" evidence="1">
    <location>
        <begin position="137"/>
        <end position="171"/>
    </location>
</feature>
<dbReference type="EMBL" id="CP022317">
    <property type="protein sequence ID" value="ASK67310.1"/>
    <property type="molecule type" value="Genomic_DNA"/>
</dbReference>
<evidence type="ECO:0000313" key="2">
    <source>
        <dbReference type="EMBL" id="ASK67310.1"/>
    </source>
</evidence>
<evidence type="ECO:0000256" key="1">
    <source>
        <dbReference type="SAM" id="MobiDB-lite"/>
    </source>
</evidence>
<proteinExistence type="predicted"/>
<keyword evidence="3" id="KW-1185">Reference proteome</keyword>
<dbReference type="Proteomes" id="UP000198398">
    <property type="component" value="Plasmid unnamed1"/>
</dbReference>
<evidence type="ECO:0000313" key="3">
    <source>
        <dbReference type="Proteomes" id="UP000198398"/>
    </source>
</evidence>
<dbReference type="KEGG" id="brv:CFK39_15820"/>
<geneLocation type="plasmid" evidence="3">
    <name>unnamed1 sequence</name>
</geneLocation>
<dbReference type="OrthoDB" id="9823805at2"/>
<sequence length="218" mass="24195">MTTYDEFRAQYPHGEIPTHLLSAYDEARTTWALDLADTAEAAAAEAATATGPEALTRRAVAELLTDPQGLRRILDELMTQALRLRATPEWEMEDNRTVTEYAVRTLAAYLPEATPHQSAEICEHFGLEFDEIDTTWFPQPAWDTPDQDEESTNDGPAPETDPSGPRDPAELLGEIEQLLDPLRTQPPEDWENDACFSVTYGLAEALGVPLATDDDPPR</sequence>
<organism evidence="2 3">
    <name type="scientific">Brachybacterium avium</name>
    <dbReference type="NCBI Taxonomy" id="2017485"/>
    <lineage>
        <taxon>Bacteria</taxon>
        <taxon>Bacillati</taxon>
        <taxon>Actinomycetota</taxon>
        <taxon>Actinomycetes</taxon>
        <taxon>Micrococcales</taxon>
        <taxon>Dermabacteraceae</taxon>
        <taxon>Brachybacterium</taxon>
    </lineage>
</organism>